<dbReference type="SUPFAM" id="SSF54928">
    <property type="entry name" value="RNA-binding domain, RBD"/>
    <property type="match status" value="1"/>
</dbReference>
<evidence type="ECO:0000313" key="5">
    <source>
        <dbReference type="EMBL" id="ETS64474.1"/>
    </source>
</evidence>
<dbReference type="InterPro" id="IPR012677">
    <property type="entry name" value="Nucleotide-bd_a/b_plait_sf"/>
</dbReference>
<dbReference type="HOGENOM" id="CLU_033916_0_0_1"/>
<dbReference type="InterPro" id="IPR000504">
    <property type="entry name" value="RRM_dom"/>
</dbReference>
<evidence type="ECO:0000313" key="6">
    <source>
        <dbReference type="Proteomes" id="UP000019462"/>
    </source>
</evidence>
<dbReference type="AlphaFoldDB" id="W3VSF0"/>
<dbReference type="InterPro" id="IPR035979">
    <property type="entry name" value="RBD_domain_sf"/>
</dbReference>
<dbReference type="Gene3D" id="3.30.70.330">
    <property type="match status" value="1"/>
</dbReference>
<evidence type="ECO:0000259" key="4">
    <source>
        <dbReference type="PROSITE" id="PS50102"/>
    </source>
</evidence>
<feature type="region of interest" description="Disordered" evidence="3">
    <location>
        <begin position="445"/>
        <end position="486"/>
    </location>
</feature>
<dbReference type="CDD" id="cd12372">
    <property type="entry name" value="RRM_CFIm68_CFIm59"/>
    <property type="match status" value="1"/>
</dbReference>
<feature type="region of interest" description="Disordered" evidence="3">
    <location>
        <begin position="54"/>
        <end position="83"/>
    </location>
</feature>
<proteinExistence type="inferred from homology"/>
<evidence type="ECO:0000256" key="1">
    <source>
        <dbReference type="ARBA" id="ARBA00006265"/>
    </source>
</evidence>
<keyword evidence="2" id="KW-0694">RNA-binding</keyword>
<dbReference type="GO" id="GO:0003723">
    <property type="term" value="F:RNA binding"/>
    <property type="evidence" value="ECO:0007669"/>
    <property type="project" value="UniProtKB-UniRule"/>
</dbReference>
<dbReference type="GO" id="GO:0005634">
    <property type="term" value="C:nucleus"/>
    <property type="evidence" value="ECO:0007669"/>
    <property type="project" value="UniProtKB-SubCell"/>
</dbReference>
<feature type="domain" description="RRM" evidence="4">
    <location>
        <begin position="283"/>
        <end position="364"/>
    </location>
</feature>
<feature type="compositionally biased region" description="Basic and acidic residues" evidence="3">
    <location>
        <begin position="201"/>
        <end position="210"/>
    </location>
</feature>
<organism evidence="5 6">
    <name type="scientific">Moesziomyces aphidis</name>
    <name type="common">Pseudozyma aphidis</name>
    <dbReference type="NCBI Taxonomy" id="84754"/>
    <lineage>
        <taxon>Eukaryota</taxon>
        <taxon>Fungi</taxon>
        <taxon>Dikarya</taxon>
        <taxon>Basidiomycota</taxon>
        <taxon>Ustilaginomycotina</taxon>
        <taxon>Ustilaginomycetes</taxon>
        <taxon>Ustilaginales</taxon>
        <taxon>Ustilaginaceae</taxon>
        <taxon>Moesziomyces</taxon>
    </lineage>
</organism>
<feature type="region of interest" description="Disordered" evidence="3">
    <location>
        <begin position="363"/>
        <end position="415"/>
    </location>
</feature>
<feature type="compositionally biased region" description="Low complexity" evidence="3">
    <location>
        <begin position="186"/>
        <end position="198"/>
    </location>
</feature>
<accession>W3VSF0</accession>
<evidence type="ECO:0000256" key="3">
    <source>
        <dbReference type="SAM" id="MobiDB-lite"/>
    </source>
</evidence>
<dbReference type="InterPro" id="IPR034772">
    <property type="entry name" value="CPSF6/7"/>
</dbReference>
<feature type="compositionally biased region" description="Low complexity" evidence="3">
    <location>
        <begin position="505"/>
        <end position="516"/>
    </location>
</feature>
<dbReference type="Proteomes" id="UP000019462">
    <property type="component" value="Unassembled WGS sequence"/>
</dbReference>
<feature type="compositionally biased region" description="Basic and acidic residues" evidence="3">
    <location>
        <begin position="527"/>
        <end position="541"/>
    </location>
</feature>
<dbReference type="PROSITE" id="PS50102">
    <property type="entry name" value="RRM"/>
    <property type="match status" value="1"/>
</dbReference>
<dbReference type="EMBL" id="AWNI01000005">
    <property type="protein sequence ID" value="ETS64474.1"/>
    <property type="molecule type" value="Genomic_DNA"/>
</dbReference>
<feature type="compositionally biased region" description="Gly residues" evidence="3">
    <location>
        <begin position="460"/>
        <end position="486"/>
    </location>
</feature>
<feature type="region of interest" description="Disordered" evidence="3">
    <location>
        <begin position="181"/>
        <end position="277"/>
    </location>
</feature>
<sequence length="541" mass="56880">MRNVTASSAALSSGAIKKKAPFPFSAFRRMAGMEATLKECEIAAVFGPETRISIGSTQSASDPRDRASRRADSHSLSLSPRRQSRRAAAAAGDLEQQTLAFSKAKKPPSLRIHIRPSSVFLLSFCWSTLLPSRLSSRPHHKQLSCNMDDDKFDLYSDDLYSDVLGKAEDEQHVKQEPVSDLVNADASGASASTTAGSGKRQRADSIDEKPSTSASSSTQAQPVQSSSSASAPYASSYQRHQDEPMAASSSLPPHPSSSTAPPVRSTMSTLAGRPKVTDPNVQNAVYIGDLNWWSTDEEIRQIAASVGVPLSLNDITFSEHKVNGKSKGVAYVETDSETDARKIKTWFDENDFQFRRANVTLTTSANGNPFRTLPKDPLPKNERSQRGGMGGGAGRGGRDGAMGGRGPPPPMAGAPIRMGGNAAPPMGLMNPMMMGMMGAGGPGTGSNGGGMASGANRSYGRGGGRGGGNGWGNRGGRGASSAGSGGGGGHFNPNFFGMPPGGMMGMPVQMGGAMPMQGLPNPPNAAQHDDRERKRHRMEEN</sequence>
<feature type="region of interest" description="Disordered" evidence="3">
    <location>
        <begin position="504"/>
        <end position="541"/>
    </location>
</feature>
<comment type="similarity">
    <text evidence="1">Belongs to the RRM CPSF6/7 family.</text>
</comment>
<protein>
    <recommendedName>
        <fullName evidence="4">RRM domain-containing protein</fullName>
    </recommendedName>
</protein>
<name>W3VSF0_MOEAP</name>
<keyword evidence="6" id="KW-1185">Reference proteome</keyword>
<comment type="caution">
    <text evidence="5">The sequence shown here is derived from an EMBL/GenBank/DDBJ whole genome shotgun (WGS) entry which is preliminary data.</text>
</comment>
<dbReference type="GO" id="GO:0006397">
    <property type="term" value="P:mRNA processing"/>
    <property type="evidence" value="ECO:0007669"/>
    <property type="project" value="UniProtKB-KW"/>
</dbReference>
<evidence type="ECO:0000256" key="2">
    <source>
        <dbReference type="PROSITE-ProRule" id="PRU00176"/>
    </source>
</evidence>
<reference evidence="5 6" key="1">
    <citation type="journal article" date="2014" name="Genome Announc.">
        <title>Genome sequence of the basidiomycetous fungus Pseudozyma aphidis DSM70725, an efficient producer of biosurfactant mannosylerythritol lipids.</title>
        <authorList>
            <person name="Lorenz S."/>
            <person name="Guenther M."/>
            <person name="Grumaz C."/>
            <person name="Rupp S."/>
            <person name="Zibek S."/>
            <person name="Sohn K."/>
        </authorList>
    </citation>
    <scope>NUCLEOTIDE SEQUENCE [LARGE SCALE GENOMIC DNA]</scope>
    <source>
        <strain evidence="6">ATCC 32657 / CBS 517.83 / DSM 70725 / JCM 10318 / NBRC 10182 / NRRL Y-7954 / St-0401</strain>
    </source>
</reference>
<dbReference type="PANTHER" id="PTHR23204">
    <property type="entry name" value="CLEAVAGE AND POLYADENYLATION SPECIFIC FACTOR"/>
    <property type="match status" value="1"/>
</dbReference>
<feature type="compositionally biased region" description="Basic and acidic residues" evidence="3">
    <location>
        <begin position="62"/>
        <end position="73"/>
    </location>
</feature>
<dbReference type="OrthoDB" id="10065185at2759"/>
<feature type="compositionally biased region" description="Basic and acidic residues" evidence="3">
    <location>
        <begin position="373"/>
        <end position="385"/>
    </location>
</feature>
<feature type="compositionally biased region" description="Low complexity" evidence="3">
    <location>
        <begin position="74"/>
        <end position="83"/>
    </location>
</feature>
<feature type="compositionally biased region" description="Low complexity" evidence="3">
    <location>
        <begin position="211"/>
        <end position="262"/>
    </location>
</feature>
<gene>
    <name evidence="5" type="ORF">PaG_00934</name>
</gene>
<feature type="compositionally biased region" description="Gly residues" evidence="3">
    <location>
        <begin position="387"/>
        <end position="405"/>
    </location>
</feature>